<keyword evidence="11" id="KW-1185">Reference proteome</keyword>
<keyword evidence="3" id="KW-0479">Metal-binding</keyword>
<dbReference type="InterPro" id="IPR024161">
    <property type="entry name" value="Znf_nanos-typ"/>
</dbReference>
<keyword evidence="7 8" id="KW-0694">RNA-binding</keyword>
<gene>
    <name evidence="10" type="ORF">HCN44_003484</name>
</gene>
<keyword evidence="6 8" id="KW-0810">Translation regulation</keyword>
<evidence type="ECO:0000256" key="6">
    <source>
        <dbReference type="ARBA" id="ARBA00022845"/>
    </source>
</evidence>
<proteinExistence type="inferred from homology"/>
<evidence type="ECO:0000256" key="2">
    <source>
        <dbReference type="ARBA" id="ARBA00022490"/>
    </source>
</evidence>
<sequence length="192" mass="22353">MVYEKSIVFCEEFDNCSEKSRNQDLCFAIMKMDNLFMPTLTNSYFPYNQSLEDELKRLFTEFAISRESTRPSAEEVMKEFRHNGQDYEYCPELENPESSPMTVRRKKKKFPVECVFCKNNGEESTYYKCHVLRDADGIVRCPVLRAYTCPICGVKGDHAHTIKYCPGNKNDEVVSFNSVKSLRNSIGKRRSK</sequence>
<dbReference type="Pfam" id="PF05741">
    <property type="entry name" value="zf-nanos"/>
    <property type="match status" value="1"/>
</dbReference>
<evidence type="ECO:0000313" key="10">
    <source>
        <dbReference type="EMBL" id="KAF7987621.1"/>
    </source>
</evidence>
<evidence type="ECO:0000256" key="1">
    <source>
        <dbReference type="ARBA" id="ARBA00004496"/>
    </source>
</evidence>
<dbReference type="GO" id="GO:0003723">
    <property type="term" value="F:RNA binding"/>
    <property type="evidence" value="ECO:0007669"/>
    <property type="project" value="UniProtKB-UniRule"/>
</dbReference>
<dbReference type="InterPro" id="IPR008705">
    <property type="entry name" value="Nanos/Xcar2"/>
</dbReference>
<keyword evidence="5" id="KW-0862">Zinc</keyword>
<dbReference type="PANTHER" id="PTHR12887">
    <property type="entry name" value="NANOS PROTEIN"/>
    <property type="match status" value="1"/>
</dbReference>
<dbReference type="GO" id="GO:0006417">
    <property type="term" value="P:regulation of translation"/>
    <property type="evidence" value="ECO:0007669"/>
    <property type="project" value="UniProtKB-UniRule"/>
</dbReference>
<feature type="domain" description="Nanos-type" evidence="9">
    <location>
        <begin position="113"/>
        <end position="167"/>
    </location>
</feature>
<name>A0A834XKE6_APHGI</name>
<evidence type="ECO:0000256" key="5">
    <source>
        <dbReference type="ARBA" id="ARBA00022833"/>
    </source>
</evidence>
<dbReference type="Gene3D" id="4.10.60.30">
    <property type="entry name" value="Nanos, RNA-binding domain"/>
    <property type="match status" value="1"/>
</dbReference>
<reference evidence="10 11" key="1">
    <citation type="submission" date="2020-08" db="EMBL/GenBank/DDBJ databases">
        <title>Aphidius gifuensis genome sequencing and assembly.</title>
        <authorList>
            <person name="Du Z."/>
        </authorList>
    </citation>
    <scope>NUCLEOTIDE SEQUENCE [LARGE SCALE GENOMIC DNA]</scope>
    <source>
        <strain evidence="10">YNYX2018</strain>
        <tissue evidence="10">Adults</tissue>
    </source>
</reference>
<protein>
    <recommendedName>
        <fullName evidence="9">Nanos-type domain-containing protein</fullName>
    </recommendedName>
</protein>
<keyword evidence="4 8" id="KW-0863">Zinc-finger</keyword>
<dbReference type="AlphaFoldDB" id="A0A834XKE6"/>
<evidence type="ECO:0000256" key="7">
    <source>
        <dbReference type="ARBA" id="ARBA00022884"/>
    </source>
</evidence>
<dbReference type="Proteomes" id="UP000639338">
    <property type="component" value="Unassembled WGS sequence"/>
</dbReference>
<dbReference type="PROSITE" id="PS51522">
    <property type="entry name" value="ZF_NANOS"/>
    <property type="match status" value="1"/>
</dbReference>
<evidence type="ECO:0000256" key="3">
    <source>
        <dbReference type="ARBA" id="ARBA00022723"/>
    </source>
</evidence>
<evidence type="ECO:0000256" key="8">
    <source>
        <dbReference type="PROSITE-ProRule" id="PRU00855"/>
    </source>
</evidence>
<comment type="subcellular location">
    <subcellularLocation>
        <location evidence="1">Cytoplasm</location>
    </subcellularLocation>
</comment>
<comment type="similarity">
    <text evidence="8">Belongs to the nanos family.</text>
</comment>
<evidence type="ECO:0000259" key="9">
    <source>
        <dbReference type="PROSITE" id="PS51522"/>
    </source>
</evidence>
<comment type="caution">
    <text evidence="10">The sequence shown here is derived from an EMBL/GenBank/DDBJ whole genome shotgun (WGS) entry which is preliminary data.</text>
</comment>
<dbReference type="OrthoDB" id="10010129at2759"/>
<evidence type="ECO:0000256" key="4">
    <source>
        <dbReference type="ARBA" id="ARBA00022771"/>
    </source>
</evidence>
<dbReference type="GO" id="GO:0005737">
    <property type="term" value="C:cytoplasm"/>
    <property type="evidence" value="ECO:0007669"/>
    <property type="project" value="UniProtKB-SubCell"/>
</dbReference>
<dbReference type="EMBL" id="JACMRX010000006">
    <property type="protein sequence ID" value="KAF7987621.1"/>
    <property type="molecule type" value="Genomic_DNA"/>
</dbReference>
<keyword evidence="2" id="KW-0963">Cytoplasm</keyword>
<dbReference type="GO" id="GO:0008270">
    <property type="term" value="F:zinc ion binding"/>
    <property type="evidence" value="ECO:0007669"/>
    <property type="project" value="UniProtKB-KW"/>
</dbReference>
<accession>A0A834XKE6</accession>
<organism evidence="10 11">
    <name type="scientific">Aphidius gifuensis</name>
    <name type="common">Parasitoid wasp</name>
    <dbReference type="NCBI Taxonomy" id="684658"/>
    <lineage>
        <taxon>Eukaryota</taxon>
        <taxon>Metazoa</taxon>
        <taxon>Ecdysozoa</taxon>
        <taxon>Arthropoda</taxon>
        <taxon>Hexapoda</taxon>
        <taxon>Insecta</taxon>
        <taxon>Pterygota</taxon>
        <taxon>Neoptera</taxon>
        <taxon>Endopterygota</taxon>
        <taxon>Hymenoptera</taxon>
        <taxon>Apocrita</taxon>
        <taxon>Ichneumonoidea</taxon>
        <taxon>Braconidae</taxon>
        <taxon>Aphidiinae</taxon>
        <taxon>Aphidius</taxon>
    </lineage>
</organism>
<evidence type="ECO:0000313" key="11">
    <source>
        <dbReference type="Proteomes" id="UP000639338"/>
    </source>
</evidence>
<dbReference type="InterPro" id="IPR038129">
    <property type="entry name" value="Nanos_sf"/>
</dbReference>